<dbReference type="Gene3D" id="3.30.1590.10">
    <property type="entry name" value="Maltooligosyl trehalose synthase, domain 2"/>
    <property type="match status" value="1"/>
</dbReference>
<gene>
    <name evidence="2" type="primary">treY</name>
    <name evidence="2" type="ORF">QEK83_003508</name>
</gene>
<organism evidence="2 3">
    <name type="scientific">Stenotrophomonas maltophilia</name>
    <name type="common">Pseudomonas maltophilia</name>
    <name type="synonym">Xanthomonas maltophilia</name>
    <dbReference type="NCBI Taxonomy" id="40324"/>
    <lineage>
        <taxon>Bacteria</taxon>
        <taxon>Pseudomonadati</taxon>
        <taxon>Pseudomonadota</taxon>
        <taxon>Gammaproteobacteria</taxon>
        <taxon>Lysobacterales</taxon>
        <taxon>Lysobacteraceae</taxon>
        <taxon>Stenotrophomonas</taxon>
        <taxon>Stenotrophomonas maltophilia group</taxon>
    </lineage>
</organism>
<evidence type="ECO:0000259" key="1">
    <source>
        <dbReference type="SMART" id="SM00642"/>
    </source>
</evidence>
<proteinExistence type="predicted"/>
<dbReference type="EMBL" id="ABLOMU010000054">
    <property type="protein sequence ID" value="EKT4442819.1"/>
    <property type="molecule type" value="Genomic_DNA"/>
</dbReference>
<dbReference type="Gene3D" id="1.10.150.200">
    <property type="entry name" value="Maltooligosyl trehalose synthase, domain 3"/>
    <property type="match status" value="2"/>
</dbReference>
<dbReference type="Gene3D" id="1.10.10.470">
    <property type="entry name" value="Maltooligosyl trehalose synthase, domain 4"/>
    <property type="match status" value="1"/>
</dbReference>
<dbReference type="GO" id="GO:0047470">
    <property type="term" value="F:(1,4)-alpha-D-glucan 1-alpha-D-glucosylmutase activity"/>
    <property type="evidence" value="ECO:0007669"/>
    <property type="project" value="TreeGrafter"/>
</dbReference>
<dbReference type="GO" id="GO:0030980">
    <property type="term" value="P:alpha-glucan catabolic process"/>
    <property type="evidence" value="ECO:0007669"/>
    <property type="project" value="TreeGrafter"/>
</dbReference>
<reference evidence="2" key="1">
    <citation type="submission" date="2022-07" db="EMBL/GenBank/DDBJ databases">
        <authorList>
            <consortium name="Clinical and Environmental Microbiology Branch: Whole genome sequencing antimicrobial resistance pathogens in the healthcare setting"/>
        </authorList>
    </citation>
    <scope>NUCLEOTIDE SEQUENCE</scope>
    <source>
        <strain evidence="2">Stenotrophomonas_maltophilia_2021CK-00905</strain>
    </source>
</reference>
<dbReference type="InterPro" id="IPR012767">
    <property type="entry name" value="Trehalose_TreY"/>
</dbReference>
<dbReference type="PANTHER" id="PTHR10357">
    <property type="entry name" value="ALPHA-AMYLASE FAMILY MEMBER"/>
    <property type="match status" value="1"/>
</dbReference>
<dbReference type="SMART" id="SM00642">
    <property type="entry name" value="Aamy"/>
    <property type="match status" value="1"/>
</dbReference>
<dbReference type="Proteomes" id="UP001214521">
    <property type="component" value="Unassembled WGS sequence"/>
</dbReference>
<name>A0AAI9CE31_STEMA</name>
<dbReference type="InterPro" id="IPR013797">
    <property type="entry name" value="Maltooligo_trehalose_synth_4"/>
</dbReference>
<sequence>MTGLRATARLQLQAGFNFEAASAQLPYYAALGVSHLYLSPIAAAMPGSTHGYDGIDPASINPDLGGEAGFLQLATRARSHGMGLILDIVPNHLAASPHTPWWSDVLLHGRRSPHAGWFDIEWEAPDCEGRLWLPVLDRPLHDAVRDGVVHVVVDNARPVLRHRGLALPLSPRSHPLAPAQWPAWAERCNRSVERLHALLQRQHYRLAWWRTAGDRVNYRRFFDINELAALRVERDDVFEAVHALPLRLVREGWVDGLRIDHVDGLSSPGAYLQRLRASLDAACAAGGRDAQAVSVHVEKILAEDEQLPDGWACDGTTGYDFMDQVGAWLHDPAAAPVLSRAWQAASGDARSFDDLQQDARGMLLRTSLHADFQRLLRSAQQVLQPRLAEADIGAAALARALAALLRHYRTYRPYSLQGAGERKALVDAAASAREALDGAARVALDLLLRALPGDALADSALRVRFGQLAAPLNAKSVEDTGFYRYFRLLSRNEVGSDPQRLGMEGRELLEHAVGRLQRHPRALLALATHDHKRGADSRARLAVLSTCTTDWRAAVQRWGRMTAKAGMPMPLPGAEAYALWQALVAAWPMHGAPGADFASRMEQWLIKALREGKRVSSWSDPNVAVEEAAAQWLHALLDAAPLQPVRQALATFVARIAPAGACNGLAQLCLQHCLPGVPDLYQGGEGWDLSLVDPDNRHAVDYPARQAWLRDARTWPTLLEDWRDGGIKAFLLRQLLDCRRRHPQLFLRGQLQSLSLPARSPWLAFTRRHEAQVLLVIMRRGSPTAMRGPGLHTAHDVGTGVTLRGLPAGPMRNLLDGRIEHFNATADVGRLLADSPLAIWINEETGRDGQQGTTAAD</sequence>
<protein>
    <submittedName>
        <fullName evidence="2">Malto-oligosyltrehalose synthase</fullName>
    </submittedName>
</protein>
<evidence type="ECO:0000313" key="2">
    <source>
        <dbReference type="EMBL" id="EKT4442819.1"/>
    </source>
</evidence>
<dbReference type="GO" id="GO:0005992">
    <property type="term" value="P:trehalose biosynthetic process"/>
    <property type="evidence" value="ECO:0007669"/>
    <property type="project" value="TreeGrafter"/>
</dbReference>
<dbReference type="Pfam" id="PF00128">
    <property type="entry name" value="Alpha-amylase"/>
    <property type="match status" value="1"/>
</dbReference>
<dbReference type="CDD" id="cd11336">
    <property type="entry name" value="AmyAc_MTSase"/>
    <property type="match status" value="1"/>
</dbReference>
<dbReference type="Gene3D" id="3.20.20.80">
    <property type="entry name" value="Glycosidases"/>
    <property type="match status" value="2"/>
</dbReference>
<dbReference type="AlphaFoldDB" id="A0AAI9CE31"/>
<dbReference type="RefSeq" id="WP_049447637.1">
    <property type="nucleotide sequence ID" value="NZ_JBFCWN010000009.1"/>
</dbReference>
<dbReference type="NCBIfam" id="TIGR02401">
    <property type="entry name" value="trehalose_TreY"/>
    <property type="match status" value="1"/>
</dbReference>
<dbReference type="InterPro" id="IPR006047">
    <property type="entry name" value="GH13_cat_dom"/>
</dbReference>
<evidence type="ECO:0000313" key="3">
    <source>
        <dbReference type="Proteomes" id="UP001214521"/>
    </source>
</evidence>
<dbReference type="InterPro" id="IPR017853">
    <property type="entry name" value="GH"/>
</dbReference>
<dbReference type="SUPFAM" id="SSF51445">
    <property type="entry name" value="(Trans)glycosidases"/>
    <property type="match status" value="1"/>
</dbReference>
<feature type="domain" description="Glycosyl hydrolase family 13 catalytic" evidence="1">
    <location>
        <begin position="7"/>
        <end position="445"/>
    </location>
</feature>
<accession>A0AAI9CE31</accession>
<comment type="caution">
    <text evidence="2">The sequence shown here is derived from an EMBL/GenBank/DDBJ whole genome shotgun (WGS) entry which is preliminary data.</text>
</comment>
<dbReference type="PANTHER" id="PTHR10357:SF216">
    <property type="entry name" value="MALTOOLIGOSYL TREHALOSE SYNTHASE-RELATED"/>
    <property type="match status" value="1"/>
</dbReference>